<accession>A0A2S9KHS1</accession>
<dbReference type="PRINTS" id="PR00095">
    <property type="entry name" value="ANTSNTHASEI"/>
</dbReference>
<comment type="caution">
    <text evidence="3">The sequence shown here is derived from an EMBL/GenBank/DDBJ whole genome shotgun (WGS) entry which is preliminary data.</text>
</comment>
<dbReference type="Gene3D" id="3.30.470.10">
    <property type="match status" value="1"/>
</dbReference>
<dbReference type="InterPro" id="IPR043131">
    <property type="entry name" value="BCAT-like_N"/>
</dbReference>
<evidence type="ECO:0000256" key="1">
    <source>
        <dbReference type="SAM" id="MobiDB-lite"/>
    </source>
</evidence>
<reference evidence="3 4" key="1">
    <citation type="submission" date="2018-03" db="EMBL/GenBank/DDBJ databases">
        <title>Comparative genomics illustrates the genes involved in a hyperalkaliphilic mechanisms of Serpentinomonas isolated from highly-alkaline calcium-rich serpentinized springs.</title>
        <authorList>
            <person name="Suzuki S."/>
            <person name="Ishii S."/>
            <person name="Walworth N."/>
            <person name="Bird L."/>
            <person name="Kuenen J.G."/>
            <person name="Nealson K.H."/>
        </authorList>
    </citation>
    <scope>NUCLEOTIDE SEQUENCE [LARGE SCALE GENOMIC DNA]</scope>
    <source>
        <strain evidence="3 4">83</strain>
    </source>
</reference>
<dbReference type="Gene3D" id="3.60.120.10">
    <property type="entry name" value="Anthranilate synthase"/>
    <property type="match status" value="1"/>
</dbReference>
<dbReference type="SUPFAM" id="SSF56752">
    <property type="entry name" value="D-aminoacid aminotransferase-like PLP-dependent enzymes"/>
    <property type="match status" value="1"/>
</dbReference>
<dbReference type="InterPro" id="IPR005801">
    <property type="entry name" value="ADC_synthase"/>
</dbReference>
<dbReference type="InterPro" id="IPR001544">
    <property type="entry name" value="Aminotrans_IV"/>
</dbReference>
<dbReference type="NCBIfam" id="TIGR00553">
    <property type="entry name" value="pabB"/>
    <property type="match status" value="1"/>
</dbReference>
<dbReference type="InterPro" id="IPR043132">
    <property type="entry name" value="BCAT-like_C"/>
</dbReference>
<dbReference type="OrthoDB" id="9803598at2"/>
<sequence length="596" mass="64410">MTTPALTALIDFSQPQGGAGQRLRCAFGAPLRVLQADAPAQVKPLLEQVQAEAQAGRWCLGYVAYEAAPAFDAALRVHAATGPLAWFAVFDRALDWPLDCELPPGTADTAQRAQEPQPPAKARWGAGPERVAFTRDIEAIQSAIAAGDCYQINHTAQLTGELLQGSALALYAALRRAQPGGYSAWLDACERQLLSVSPELFFDWDGKRLLVRPMKGTAVRGATPEQDQSHADALLASAKERAENVMIVDLIRNDLSRVALPHSVKVPRLFHLEALPTVWQMTSDVTADSRPGTTLADVFTALFPCGSITGAPKVQAMRLIHELEPVPRGAYCGAIGVVQPGGHATFNVAIRTVTAQGQALSCGIGSGITSGATAEGEWQEWRHKRAFLDRASEPFELLETLALADGVLRNESEHLARLQRAANHFGYALDQMALRASLDQLVASHPQGLWRVRLLLDAQGRVQAQAFAMEASPAEVTLALADQPFEAAQSEFVRYKTTRRAHYEAAAAAQPGLFDAILWNGQGELTECTRGNIALQIDGEWLTPALSCGLLDGVGREIELREGRVREAVLRVEDLQRATGLAFLNSLRGWIPARLA</sequence>
<dbReference type="Pfam" id="PF00425">
    <property type="entry name" value="Chorismate_bind"/>
    <property type="match status" value="1"/>
</dbReference>
<dbReference type="Gene3D" id="3.20.10.10">
    <property type="entry name" value="D-amino Acid Aminotransferase, subunit A, domain 2"/>
    <property type="match status" value="1"/>
</dbReference>
<name>A0A2S9KHS1_9BURK</name>
<dbReference type="InterPro" id="IPR005802">
    <property type="entry name" value="ADC_synth_comp_1"/>
</dbReference>
<dbReference type="GO" id="GO:0046820">
    <property type="term" value="F:4-amino-4-deoxychorismate synthase activity"/>
    <property type="evidence" value="ECO:0007669"/>
    <property type="project" value="TreeGrafter"/>
</dbReference>
<keyword evidence="4" id="KW-1185">Reference proteome</keyword>
<protein>
    <submittedName>
        <fullName evidence="3">Aminodeoxychorismate synthase, component I</fullName>
    </submittedName>
</protein>
<dbReference type="SUPFAM" id="SSF56322">
    <property type="entry name" value="ADC synthase"/>
    <property type="match status" value="1"/>
</dbReference>
<evidence type="ECO:0000313" key="3">
    <source>
        <dbReference type="EMBL" id="PRD69915.1"/>
    </source>
</evidence>
<dbReference type="InterPro" id="IPR015890">
    <property type="entry name" value="Chorismate_C"/>
</dbReference>
<proteinExistence type="predicted"/>
<organism evidence="3 4">
    <name type="scientific">Malikia spinosa</name>
    <dbReference type="NCBI Taxonomy" id="86180"/>
    <lineage>
        <taxon>Bacteria</taxon>
        <taxon>Pseudomonadati</taxon>
        <taxon>Pseudomonadota</taxon>
        <taxon>Betaproteobacteria</taxon>
        <taxon>Burkholderiales</taxon>
        <taxon>Comamonadaceae</taxon>
        <taxon>Malikia</taxon>
    </lineage>
</organism>
<gene>
    <name evidence="3" type="primary">pabB</name>
    <name evidence="3" type="ORF">C6P61_03265</name>
</gene>
<dbReference type="Proteomes" id="UP000238326">
    <property type="component" value="Unassembled WGS sequence"/>
</dbReference>
<evidence type="ECO:0000313" key="4">
    <source>
        <dbReference type="Proteomes" id="UP000238326"/>
    </source>
</evidence>
<dbReference type="GO" id="GO:0009396">
    <property type="term" value="P:folic acid-containing compound biosynthetic process"/>
    <property type="evidence" value="ECO:0007669"/>
    <property type="project" value="InterPro"/>
</dbReference>
<feature type="domain" description="Chorismate-utilising enzyme C-terminal" evidence="2">
    <location>
        <begin position="132"/>
        <end position="384"/>
    </location>
</feature>
<dbReference type="InterPro" id="IPR036038">
    <property type="entry name" value="Aminotransferase-like"/>
</dbReference>
<dbReference type="RefSeq" id="WP_105728507.1">
    <property type="nucleotide sequence ID" value="NZ_PVLR01000008.1"/>
</dbReference>
<dbReference type="PANTHER" id="PTHR11236">
    <property type="entry name" value="AMINOBENZOATE/ANTHRANILATE SYNTHASE"/>
    <property type="match status" value="1"/>
</dbReference>
<feature type="region of interest" description="Disordered" evidence="1">
    <location>
        <begin position="105"/>
        <end position="125"/>
    </location>
</feature>
<dbReference type="InterPro" id="IPR019999">
    <property type="entry name" value="Anth_synth_I-like"/>
</dbReference>
<dbReference type="AlphaFoldDB" id="A0A2S9KHS1"/>
<dbReference type="GO" id="GO:0000162">
    <property type="term" value="P:L-tryptophan biosynthetic process"/>
    <property type="evidence" value="ECO:0007669"/>
    <property type="project" value="TreeGrafter"/>
</dbReference>
<evidence type="ECO:0000259" key="2">
    <source>
        <dbReference type="Pfam" id="PF00425"/>
    </source>
</evidence>
<dbReference type="PANTHER" id="PTHR11236:SF50">
    <property type="entry name" value="AMINODEOXYCHORISMATE SYNTHASE COMPONENT 1"/>
    <property type="match status" value="1"/>
</dbReference>
<dbReference type="Pfam" id="PF01063">
    <property type="entry name" value="Aminotran_4"/>
    <property type="match status" value="1"/>
</dbReference>
<dbReference type="EMBL" id="PVLR01000008">
    <property type="protein sequence ID" value="PRD69915.1"/>
    <property type="molecule type" value="Genomic_DNA"/>
</dbReference>